<dbReference type="AlphaFoldDB" id="Q22HF7"/>
<organism evidence="2 3">
    <name type="scientific">Tetrahymena thermophila (strain SB210)</name>
    <dbReference type="NCBI Taxonomy" id="312017"/>
    <lineage>
        <taxon>Eukaryota</taxon>
        <taxon>Sar</taxon>
        <taxon>Alveolata</taxon>
        <taxon>Ciliophora</taxon>
        <taxon>Intramacronucleata</taxon>
        <taxon>Oligohymenophorea</taxon>
        <taxon>Hymenostomatida</taxon>
        <taxon>Tetrahymenina</taxon>
        <taxon>Tetrahymenidae</taxon>
        <taxon>Tetrahymena</taxon>
    </lineage>
</organism>
<accession>Q22HF7</accession>
<dbReference type="KEGG" id="tet:TTHERM_00637460"/>
<evidence type="ECO:0000313" key="2">
    <source>
        <dbReference type="EMBL" id="EAR84744.2"/>
    </source>
</evidence>
<feature type="compositionally biased region" description="Low complexity" evidence="1">
    <location>
        <begin position="256"/>
        <end position="273"/>
    </location>
</feature>
<dbReference type="HOGENOM" id="CLU_749038_0_0_1"/>
<keyword evidence="3" id="KW-1185">Reference proteome</keyword>
<protein>
    <submittedName>
        <fullName evidence="2">Uncharacterized protein</fullName>
    </submittedName>
</protein>
<dbReference type="EMBL" id="GG662588">
    <property type="protein sequence ID" value="EAR84744.2"/>
    <property type="molecule type" value="Genomic_DNA"/>
</dbReference>
<evidence type="ECO:0000256" key="1">
    <source>
        <dbReference type="SAM" id="MobiDB-lite"/>
    </source>
</evidence>
<dbReference type="InParanoid" id="Q22HF7"/>
<proteinExistence type="predicted"/>
<sequence>MNLSSQSILEAAFTNSSQFTLQSPRLDTQRYFEFTNLNEQTPSFNRECFKDPVSPKIHIHQNFQFYPDQQNQTPTPSQLSINQIYLTKINLCSKNLNSQLDQGYIIQIPQNMNQSQPGNDIYRCEQPYHFSQQEADAIQYNYLASFQNSDSEAFRDSLFSKKKYSQILQQNQEQQLEIKNQQKFQSNQANFNSKASGNTEQIQNSAQLVQQRGRQSQFQQNLINYCQKDQSPNIKSFTQQKLDSLRSSQNRKYFLKSNENNQKQKQNRQQQTKTPIKNHAKETNEEDKENQTKRMLQQMSQQNLNNKSLNSQQWISNVKQNLKHPLKDTNNFQIHQFYEQRVYKIVNKINNKFN</sequence>
<dbReference type="RefSeq" id="XP_001032407.2">
    <property type="nucleotide sequence ID" value="XM_001032407.2"/>
</dbReference>
<dbReference type="GeneID" id="7832823"/>
<gene>
    <name evidence="2" type="ORF">TTHERM_00637460</name>
</gene>
<feature type="region of interest" description="Disordered" evidence="1">
    <location>
        <begin position="256"/>
        <end position="292"/>
    </location>
</feature>
<evidence type="ECO:0000313" key="3">
    <source>
        <dbReference type="Proteomes" id="UP000009168"/>
    </source>
</evidence>
<name>Q22HF7_TETTS</name>
<reference evidence="3" key="1">
    <citation type="journal article" date="2006" name="PLoS Biol.">
        <title>Macronuclear genome sequence of the ciliate Tetrahymena thermophila, a model eukaryote.</title>
        <authorList>
            <person name="Eisen J.A."/>
            <person name="Coyne R.S."/>
            <person name="Wu M."/>
            <person name="Wu D."/>
            <person name="Thiagarajan M."/>
            <person name="Wortman J.R."/>
            <person name="Badger J.H."/>
            <person name="Ren Q."/>
            <person name="Amedeo P."/>
            <person name="Jones K.M."/>
            <person name="Tallon L.J."/>
            <person name="Delcher A.L."/>
            <person name="Salzberg S.L."/>
            <person name="Silva J.C."/>
            <person name="Haas B.J."/>
            <person name="Majoros W.H."/>
            <person name="Farzad M."/>
            <person name="Carlton J.M."/>
            <person name="Smith R.K. Jr."/>
            <person name="Garg J."/>
            <person name="Pearlman R.E."/>
            <person name="Karrer K.M."/>
            <person name="Sun L."/>
            <person name="Manning G."/>
            <person name="Elde N.C."/>
            <person name="Turkewitz A.P."/>
            <person name="Asai D.J."/>
            <person name="Wilkes D.E."/>
            <person name="Wang Y."/>
            <person name="Cai H."/>
            <person name="Collins K."/>
            <person name="Stewart B.A."/>
            <person name="Lee S.R."/>
            <person name="Wilamowska K."/>
            <person name="Weinberg Z."/>
            <person name="Ruzzo W.L."/>
            <person name="Wloga D."/>
            <person name="Gaertig J."/>
            <person name="Frankel J."/>
            <person name="Tsao C.-C."/>
            <person name="Gorovsky M.A."/>
            <person name="Keeling P.J."/>
            <person name="Waller R.F."/>
            <person name="Patron N.J."/>
            <person name="Cherry J.M."/>
            <person name="Stover N.A."/>
            <person name="Krieger C.J."/>
            <person name="del Toro C."/>
            <person name="Ryder H.F."/>
            <person name="Williamson S.C."/>
            <person name="Barbeau R.A."/>
            <person name="Hamilton E.P."/>
            <person name="Orias E."/>
        </authorList>
    </citation>
    <scope>NUCLEOTIDE SEQUENCE [LARGE SCALE GENOMIC DNA]</scope>
    <source>
        <strain evidence="3">SB210</strain>
    </source>
</reference>
<dbReference type="Proteomes" id="UP000009168">
    <property type="component" value="Unassembled WGS sequence"/>
</dbReference>